<keyword evidence="2" id="KW-0223">Dioxygenase</keyword>
<dbReference type="PANTHER" id="PTHR33993">
    <property type="entry name" value="GLYOXALASE-RELATED"/>
    <property type="match status" value="1"/>
</dbReference>
<protein>
    <submittedName>
        <fullName evidence="2">Glyoxalase/bleomycin resistance protein/dioxygenase</fullName>
    </submittedName>
</protein>
<feature type="domain" description="VOC" evidence="1">
    <location>
        <begin position="6"/>
        <end position="119"/>
    </location>
</feature>
<dbReference type="EMBL" id="OMOD01000190">
    <property type="protein sequence ID" value="SPF49454.1"/>
    <property type="molecule type" value="Genomic_DNA"/>
</dbReference>
<name>A0A2U3LBZ3_9BACT</name>
<dbReference type="InterPro" id="IPR041581">
    <property type="entry name" value="Glyoxalase_6"/>
</dbReference>
<evidence type="ECO:0000259" key="1">
    <source>
        <dbReference type="PROSITE" id="PS51819"/>
    </source>
</evidence>
<dbReference type="Pfam" id="PF18029">
    <property type="entry name" value="Glyoxalase_6"/>
    <property type="match status" value="1"/>
</dbReference>
<keyword evidence="2" id="KW-0560">Oxidoreductase</keyword>
<dbReference type="Gene3D" id="3.10.180.10">
    <property type="entry name" value="2,3-Dihydroxybiphenyl 1,2-Dioxygenase, domain 1"/>
    <property type="match status" value="1"/>
</dbReference>
<dbReference type="GO" id="GO:0051213">
    <property type="term" value="F:dioxygenase activity"/>
    <property type="evidence" value="ECO:0007669"/>
    <property type="project" value="UniProtKB-KW"/>
</dbReference>
<proteinExistence type="predicted"/>
<sequence>MEKVAGIGGLFFRAHDPKALGNWYLQHLGIALTPTSEGGAVWQQEAGPTVFSPFPEKTGYFGDPTKVWMVNFRVHDLDKMVAQLRTAGIEVKEPESYPNIGRFARLHDPEGNPIELWQSA</sequence>
<accession>A0A2U3LBZ3</accession>
<evidence type="ECO:0000313" key="3">
    <source>
        <dbReference type="Proteomes" id="UP000238701"/>
    </source>
</evidence>
<dbReference type="SUPFAM" id="SSF54593">
    <property type="entry name" value="Glyoxalase/Bleomycin resistance protein/Dihydroxybiphenyl dioxygenase"/>
    <property type="match status" value="1"/>
</dbReference>
<dbReference type="OrthoDB" id="9799428at2"/>
<organism evidence="2 3">
    <name type="scientific">Candidatus Sulfotelmatobacter kueseliae</name>
    <dbReference type="NCBI Taxonomy" id="2042962"/>
    <lineage>
        <taxon>Bacteria</taxon>
        <taxon>Pseudomonadati</taxon>
        <taxon>Acidobacteriota</taxon>
        <taxon>Terriglobia</taxon>
        <taxon>Terriglobales</taxon>
        <taxon>Candidatus Korobacteraceae</taxon>
        <taxon>Candidatus Sulfotelmatobacter</taxon>
    </lineage>
</organism>
<dbReference type="InterPro" id="IPR052164">
    <property type="entry name" value="Anthracycline_SecMetBiosynth"/>
</dbReference>
<dbReference type="PROSITE" id="PS51819">
    <property type="entry name" value="VOC"/>
    <property type="match status" value="1"/>
</dbReference>
<dbReference type="InterPro" id="IPR029068">
    <property type="entry name" value="Glyas_Bleomycin-R_OHBP_Dase"/>
</dbReference>
<dbReference type="InterPro" id="IPR037523">
    <property type="entry name" value="VOC_core"/>
</dbReference>
<dbReference type="Proteomes" id="UP000238701">
    <property type="component" value="Unassembled WGS sequence"/>
</dbReference>
<dbReference type="PANTHER" id="PTHR33993:SF5">
    <property type="entry name" value="GLYOXALASE"/>
    <property type="match status" value="1"/>
</dbReference>
<evidence type="ECO:0000313" key="2">
    <source>
        <dbReference type="EMBL" id="SPF49454.1"/>
    </source>
</evidence>
<gene>
    <name evidence="2" type="ORF">SBA1_910002</name>
</gene>
<dbReference type="AlphaFoldDB" id="A0A2U3LBZ3"/>
<reference evidence="3" key="1">
    <citation type="submission" date="2018-02" db="EMBL/GenBank/DDBJ databases">
        <authorList>
            <person name="Hausmann B."/>
        </authorList>
    </citation>
    <scope>NUCLEOTIDE SEQUENCE [LARGE SCALE GENOMIC DNA]</scope>
    <source>
        <strain evidence="3">Peat soil MAG SbA1</strain>
    </source>
</reference>